<name>A0AAD1Y7H5_EUPCR</name>
<gene>
    <name evidence="2" type="ORF">ECRASSUSDP1_LOCUS27500</name>
</gene>
<dbReference type="Proteomes" id="UP001295684">
    <property type="component" value="Unassembled WGS sequence"/>
</dbReference>
<evidence type="ECO:0000256" key="1">
    <source>
        <dbReference type="SAM" id="MobiDB-lite"/>
    </source>
</evidence>
<dbReference type="EMBL" id="CAMPGE010028377">
    <property type="protein sequence ID" value="CAI2385904.1"/>
    <property type="molecule type" value="Genomic_DNA"/>
</dbReference>
<feature type="region of interest" description="Disordered" evidence="1">
    <location>
        <begin position="235"/>
        <end position="264"/>
    </location>
</feature>
<evidence type="ECO:0000313" key="3">
    <source>
        <dbReference type="Proteomes" id="UP001295684"/>
    </source>
</evidence>
<protein>
    <submittedName>
        <fullName evidence="2">Uncharacterized protein</fullName>
    </submittedName>
</protein>
<dbReference type="AlphaFoldDB" id="A0AAD1Y7H5"/>
<organism evidence="2 3">
    <name type="scientific">Euplotes crassus</name>
    <dbReference type="NCBI Taxonomy" id="5936"/>
    <lineage>
        <taxon>Eukaryota</taxon>
        <taxon>Sar</taxon>
        <taxon>Alveolata</taxon>
        <taxon>Ciliophora</taxon>
        <taxon>Intramacronucleata</taxon>
        <taxon>Spirotrichea</taxon>
        <taxon>Hypotrichia</taxon>
        <taxon>Euplotida</taxon>
        <taxon>Euplotidae</taxon>
        <taxon>Moneuplotes</taxon>
    </lineage>
</organism>
<accession>A0AAD1Y7H5</accession>
<proteinExistence type="predicted"/>
<keyword evidence="3" id="KW-1185">Reference proteome</keyword>
<sequence>MNKIACSCHQIPHKKNCPHGLRQKQLSITPNLKVTNNLESKSLTVMKYSKGRKLFLSSKPAYLIRNRLLRENRTQKKHKSSTNTERIDINEEYHKRFKQSMNLLKLARKPGYSSNIGVRDSTGKNINLITLNRPEEEYLKDSIVRIKDELHSTQHKTYVSENQLKVDDPNALSQLMKSSYGNFSHNLSPDNKSNQNTSQMTNPGRIQIVNKGGQGRSNSQANMRDRVQILSKNITRESNILSAPQKKRSEKKTKEYHVPGKKAKPTKQIFIKSDRISYDFNKFKPFQVSAKKSISEAISEVQAKPERRLIKANNYYLHNFAMEGSGQSSLLSFRLNEILKEKNLLNKKLKEKFSCQPNLKFFTVNKAQNQHSRRHSSNPILVNKKVASKSSTKRADKMDNKKKKYEELESEKLCSSIQHFSQDMQTEEFSSSEDELEKYDNLVYKNVVKSTDRSPLMFKNSLNHISHMNSKMIFAQKEIKIPNFRRHKMK</sequence>
<comment type="caution">
    <text evidence="2">The sequence shown here is derived from an EMBL/GenBank/DDBJ whole genome shotgun (WGS) entry which is preliminary data.</text>
</comment>
<reference evidence="2" key="1">
    <citation type="submission" date="2023-07" db="EMBL/GenBank/DDBJ databases">
        <authorList>
            <consortium name="AG Swart"/>
            <person name="Singh M."/>
            <person name="Singh A."/>
            <person name="Seah K."/>
            <person name="Emmerich C."/>
        </authorList>
    </citation>
    <scope>NUCLEOTIDE SEQUENCE</scope>
    <source>
        <strain evidence="2">DP1</strain>
    </source>
</reference>
<evidence type="ECO:0000313" key="2">
    <source>
        <dbReference type="EMBL" id="CAI2385904.1"/>
    </source>
</evidence>